<sequence length="105" mass="12474">MEGKLQDAQRVVSEVLLFLEQYQKARTKLWLGLLGVRKFELDFTLSTRKYMLRYELVDVETMEIIRLINRESRLPFSSNGLRHPMELMFENVRARPLAIQAIFLN</sequence>
<proteinExistence type="predicted"/>
<dbReference type="AlphaFoldDB" id="A0AAE1XKL7"/>
<organism evidence="1 2">
    <name type="scientific">Sesamum alatum</name>
    <dbReference type="NCBI Taxonomy" id="300844"/>
    <lineage>
        <taxon>Eukaryota</taxon>
        <taxon>Viridiplantae</taxon>
        <taxon>Streptophyta</taxon>
        <taxon>Embryophyta</taxon>
        <taxon>Tracheophyta</taxon>
        <taxon>Spermatophyta</taxon>
        <taxon>Magnoliopsida</taxon>
        <taxon>eudicotyledons</taxon>
        <taxon>Gunneridae</taxon>
        <taxon>Pentapetalae</taxon>
        <taxon>asterids</taxon>
        <taxon>lamiids</taxon>
        <taxon>Lamiales</taxon>
        <taxon>Pedaliaceae</taxon>
        <taxon>Sesamum</taxon>
    </lineage>
</organism>
<keyword evidence="2" id="KW-1185">Reference proteome</keyword>
<evidence type="ECO:0000313" key="1">
    <source>
        <dbReference type="EMBL" id="KAK4413680.1"/>
    </source>
</evidence>
<gene>
    <name evidence="1" type="ORF">Salat_2780800</name>
</gene>
<reference evidence="1" key="1">
    <citation type="submission" date="2020-06" db="EMBL/GenBank/DDBJ databases">
        <authorList>
            <person name="Li T."/>
            <person name="Hu X."/>
            <person name="Zhang T."/>
            <person name="Song X."/>
            <person name="Zhang H."/>
            <person name="Dai N."/>
            <person name="Sheng W."/>
            <person name="Hou X."/>
            <person name="Wei L."/>
        </authorList>
    </citation>
    <scope>NUCLEOTIDE SEQUENCE</scope>
    <source>
        <strain evidence="1">3651</strain>
        <tissue evidence="1">Leaf</tissue>
    </source>
</reference>
<protein>
    <submittedName>
        <fullName evidence="1">Uncharacterized protein</fullName>
    </submittedName>
</protein>
<name>A0AAE1XKL7_9LAMI</name>
<comment type="caution">
    <text evidence="1">The sequence shown here is derived from an EMBL/GenBank/DDBJ whole genome shotgun (WGS) entry which is preliminary data.</text>
</comment>
<dbReference type="Proteomes" id="UP001293254">
    <property type="component" value="Unassembled WGS sequence"/>
</dbReference>
<accession>A0AAE1XKL7</accession>
<reference evidence="1" key="2">
    <citation type="journal article" date="2024" name="Plant">
        <title>Genomic evolution and insights into agronomic trait innovations of Sesamum species.</title>
        <authorList>
            <person name="Miao H."/>
            <person name="Wang L."/>
            <person name="Qu L."/>
            <person name="Liu H."/>
            <person name="Sun Y."/>
            <person name="Le M."/>
            <person name="Wang Q."/>
            <person name="Wei S."/>
            <person name="Zheng Y."/>
            <person name="Lin W."/>
            <person name="Duan Y."/>
            <person name="Cao H."/>
            <person name="Xiong S."/>
            <person name="Wang X."/>
            <person name="Wei L."/>
            <person name="Li C."/>
            <person name="Ma Q."/>
            <person name="Ju M."/>
            <person name="Zhao R."/>
            <person name="Li G."/>
            <person name="Mu C."/>
            <person name="Tian Q."/>
            <person name="Mei H."/>
            <person name="Zhang T."/>
            <person name="Gao T."/>
            <person name="Zhang H."/>
        </authorList>
    </citation>
    <scope>NUCLEOTIDE SEQUENCE</scope>
    <source>
        <strain evidence="1">3651</strain>
    </source>
</reference>
<dbReference type="EMBL" id="JACGWO010000012">
    <property type="protein sequence ID" value="KAK4413680.1"/>
    <property type="molecule type" value="Genomic_DNA"/>
</dbReference>
<evidence type="ECO:0000313" key="2">
    <source>
        <dbReference type="Proteomes" id="UP001293254"/>
    </source>
</evidence>